<feature type="transmembrane region" description="Helical" evidence="1">
    <location>
        <begin position="382"/>
        <end position="403"/>
    </location>
</feature>
<dbReference type="Proteomes" id="UP000199060">
    <property type="component" value="Unassembled WGS sequence"/>
</dbReference>
<name>A0A1G6UBK8_9BACT</name>
<keyword evidence="3" id="KW-1185">Reference proteome</keyword>
<feature type="transmembrane region" description="Helical" evidence="1">
    <location>
        <begin position="415"/>
        <end position="431"/>
    </location>
</feature>
<dbReference type="RefSeq" id="WP_087940171.1">
    <property type="nucleotide sequence ID" value="NZ_FNAC01000027.1"/>
</dbReference>
<gene>
    <name evidence="2" type="ORF">SAMN04488104_102746</name>
</gene>
<keyword evidence="1" id="KW-1133">Transmembrane helix</keyword>
<proteinExistence type="predicted"/>
<evidence type="ECO:0000256" key="1">
    <source>
        <dbReference type="SAM" id="Phobius"/>
    </source>
</evidence>
<feature type="transmembrane region" description="Helical" evidence="1">
    <location>
        <begin position="214"/>
        <end position="231"/>
    </location>
</feature>
<feature type="transmembrane region" description="Helical" evidence="1">
    <location>
        <begin position="163"/>
        <end position="184"/>
    </location>
</feature>
<sequence>MRYKSISQEQAILLFGVLISFILFHFSVSSYFINIFTSIIISVYGVTLFFNEKERFQTIIHPLVLRAIYKFFIGIAGAFLTLFIFPDYEGMQVSIIQVPITNIAFFSILYILGELFYITAFKNHSKNINLDPVFKSKKFSINWFVISATFFLLFALFPSAFKFLGSLGVLLNRIGFALLLLIIYSNIKDNIKHPLLVFSTLVVVGLNINKLSKAAIFLAIIPYLFYILIKYRKNLTRLLLVYLLPLGSALYLFVFPFVSVARYYYFGDNPEQISFSTAFNMVYNVGFLEKYSNISSAGSIFYQREIYEIIFLRMYEMPVYAVVVDFVNEGGYKFGEAFDKLIYGLIPRLIWPEKPIMVSSYEFGNLLGAEGTAIGVSDVGDLYWNFGILGIPIGMYILGMITARFFNFILRINNSVVYFLGYTLIIYSGMASSGSEFVASLLGWFQYLVIFYLLYLFLRIK</sequence>
<feature type="transmembrane region" description="Helical" evidence="1">
    <location>
        <begin position="238"/>
        <end position="265"/>
    </location>
</feature>
<feature type="transmembrane region" description="Helical" evidence="1">
    <location>
        <begin position="63"/>
        <end position="84"/>
    </location>
</feature>
<dbReference type="EMBL" id="FNAC01000027">
    <property type="protein sequence ID" value="SDD38634.1"/>
    <property type="molecule type" value="Genomic_DNA"/>
</dbReference>
<evidence type="ECO:0008006" key="4">
    <source>
        <dbReference type="Google" id="ProtNLM"/>
    </source>
</evidence>
<feature type="transmembrane region" description="Helical" evidence="1">
    <location>
        <begin position="191"/>
        <end position="208"/>
    </location>
</feature>
<accession>A0A1G6UBK8</accession>
<dbReference type="OrthoDB" id="966190at2"/>
<protein>
    <recommendedName>
        <fullName evidence="4">Oligosaccharide repeat unit polymerase</fullName>
    </recommendedName>
</protein>
<feature type="transmembrane region" description="Helical" evidence="1">
    <location>
        <begin position="34"/>
        <end position="51"/>
    </location>
</feature>
<keyword evidence="1" id="KW-0472">Membrane</keyword>
<feature type="transmembrane region" description="Helical" evidence="1">
    <location>
        <begin position="139"/>
        <end position="157"/>
    </location>
</feature>
<keyword evidence="1" id="KW-0812">Transmembrane</keyword>
<organism evidence="2 3">
    <name type="scientific">Algoriphagus faecimaris</name>
    <dbReference type="NCBI Taxonomy" id="686796"/>
    <lineage>
        <taxon>Bacteria</taxon>
        <taxon>Pseudomonadati</taxon>
        <taxon>Bacteroidota</taxon>
        <taxon>Cytophagia</taxon>
        <taxon>Cytophagales</taxon>
        <taxon>Cyclobacteriaceae</taxon>
        <taxon>Algoriphagus</taxon>
    </lineage>
</organism>
<feature type="transmembrane region" description="Helical" evidence="1">
    <location>
        <begin position="96"/>
        <end position="118"/>
    </location>
</feature>
<feature type="transmembrane region" description="Helical" evidence="1">
    <location>
        <begin position="12"/>
        <end position="28"/>
    </location>
</feature>
<evidence type="ECO:0000313" key="3">
    <source>
        <dbReference type="Proteomes" id="UP000199060"/>
    </source>
</evidence>
<dbReference type="AlphaFoldDB" id="A0A1G6UBK8"/>
<feature type="transmembrane region" description="Helical" evidence="1">
    <location>
        <begin position="437"/>
        <end position="458"/>
    </location>
</feature>
<evidence type="ECO:0000313" key="2">
    <source>
        <dbReference type="EMBL" id="SDD38634.1"/>
    </source>
</evidence>
<dbReference type="STRING" id="686796.SAMN04488104_102746"/>
<reference evidence="3" key="1">
    <citation type="submission" date="2016-10" db="EMBL/GenBank/DDBJ databases">
        <authorList>
            <person name="Varghese N."/>
            <person name="Submissions S."/>
        </authorList>
    </citation>
    <scope>NUCLEOTIDE SEQUENCE [LARGE SCALE GENOMIC DNA]</scope>
    <source>
        <strain evidence="3">DSM 23095</strain>
    </source>
</reference>